<protein>
    <submittedName>
        <fullName evidence="1">Uncharacterized protein</fullName>
    </submittedName>
</protein>
<evidence type="ECO:0000313" key="1">
    <source>
        <dbReference type="EMBL" id="KAI3685673.1"/>
    </source>
</evidence>
<proteinExistence type="predicted"/>
<reference evidence="2" key="1">
    <citation type="journal article" date="2022" name="Mol. Ecol. Resour.">
        <title>The genomes of chicory, endive, great burdock and yacon provide insights into Asteraceae palaeo-polyploidization history and plant inulin production.</title>
        <authorList>
            <person name="Fan W."/>
            <person name="Wang S."/>
            <person name="Wang H."/>
            <person name="Wang A."/>
            <person name="Jiang F."/>
            <person name="Liu H."/>
            <person name="Zhao H."/>
            <person name="Xu D."/>
            <person name="Zhang Y."/>
        </authorList>
    </citation>
    <scope>NUCLEOTIDE SEQUENCE [LARGE SCALE GENOMIC DNA]</scope>
    <source>
        <strain evidence="2">cv. Niubang</strain>
    </source>
</reference>
<organism evidence="1 2">
    <name type="scientific">Arctium lappa</name>
    <name type="common">Greater burdock</name>
    <name type="synonym">Lappa major</name>
    <dbReference type="NCBI Taxonomy" id="4217"/>
    <lineage>
        <taxon>Eukaryota</taxon>
        <taxon>Viridiplantae</taxon>
        <taxon>Streptophyta</taxon>
        <taxon>Embryophyta</taxon>
        <taxon>Tracheophyta</taxon>
        <taxon>Spermatophyta</taxon>
        <taxon>Magnoliopsida</taxon>
        <taxon>eudicotyledons</taxon>
        <taxon>Gunneridae</taxon>
        <taxon>Pentapetalae</taxon>
        <taxon>asterids</taxon>
        <taxon>campanulids</taxon>
        <taxon>Asterales</taxon>
        <taxon>Asteraceae</taxon>
        <taxon>Carduoideae</taxon>
        <taxon>Cardueae</taxon>
        <taxon>Arctiinae</taxon>
        <taxon>Arctium</taxon>
    </lineage>
</organism>
<keyword evidence="2" id="KW-1185">Reference proteome</keyword>
<evidence type="ECO:0000313" key="2">
    <source>
        <dbReference type="Proteomes" id="UP001055879"/>
    </source>
</evidence>
<comment type="caution">
    <text evidence="1">The sequence shown here is derived from an EMBL/GenBank/DDBJ whole genome shotgun (WGS) entry which is preliminary data.</text>
</comment>
<reference evidence="1 2" key="2">
    <citation type="journal article" date="2022" name="Mol. Ecol. Resour.">
        <title>The genomes of chicory, endive, great burdock and yacon provide insights into Asteraceae paleo-polyploidization history and plant inulin production.</title>
        <authorList>
            <person name="Fan W."/>
            <person name="Wang S."/>
            <person name="Wang H."/>
            <person name="Wang A."/>
            <person name="Jiang F."/>
            <person name="Liu H."/>
            <person name="Zhao H."/>
            <person name="Xu D."/>
            <person name="Zhang Y."/>
        </authorList>
    </citation>
    <scope>NUCLEOTIDE SEQUENCE [LARGE SCALE GENOMIC DNA]</scope>
    <source>
        <strain evidence="2">cv. Niubang</strain>
    </source>
</reference>
<accession>A0ACB8YK51</accession>
<dbReference type="Proteomes" id="UP001055879">
    <property type="component" value="Linkage Group LG12"/>
</dbReference>
<name>A0ACB8YK51_ARCLA</name>
<dbReference type="EMBL" id="CM042058">
    <property type="protein sequence ID" value="KAI3685673.1"/>
    <property type="molecule type" value="Genomic_DNA"/>
</dbReference>
<sequence>MAGSSTPPIRGCLWTTRSGHRWRTFVENHVIDRSRSARSMAGSSTPPIRGCLWTTRSGPTSVMAVENDYSSEDRLGAGGGGRRVGGVDVLGQGFQKGGGFPNNGVARFLLPASNGQLLGFRNFIPPYATVTDQEISTGVNYGSGVAGIRDESGSHMISHMITSFMPSRFEFDCNILARSTEWEWERIKENMSWLLDDAACVALDAKRFLQEQITRWTITMTGVVVPEPRRRTSMVDVCGEPCNRSV</sequence>
<gene>
    <name evidence="1" type="ORF">L6452_34928</name>
</gene>